<dbReference type="SUPFAM" id="SSF55811">
    <property type="entry name" value="Nudix"/>
    <property type="match status" value="1"/>
</dbReference>
<dbReference type="Proteomes" id="UP000034181">
    <property type="component" value="Unassembled WGS sequence"/>
</dbReference>
<name>A0A0G0K658_9BACT</name>
<dbReference type="Pfam" id="PF00293">
    <property type="entry name" value="NUDIX"/>
    <property type="match status" value="1"/>
</dbReference>
<dbReference type="PROSITE" id="PS51462">
    <property type="entry name" value="NUDIX"/>
    <property type="match status" value="1"/>
</dbReference>
<dbReference type="PROSITE" id="PS00893">
    <property type="entry name" value="NUDIX_BOX"/>
    <property type="match status" value="1"/>
</dbReference>
<comment type="caution">
    <text evidence="3">The sequence shown here is derived from an EMBL/GenBank/DDBJ whole genome shotgun (WGS) entry which is preliminary data.</text>
</comment>
<protein>
    <submittedName>
        <fullName evidence="3">NUDIX hydrolase</fullName>
    </submittedName>
</protein>
<evidence type="ECO:0000256" key="1">
    <source>
        <dbReference type="ARBA" id="ARBA00022801"/>
    </source>
</evidence>
<dbReference type="InterPro" id="IPR015797">
    <property type="entry name" value="NUDIX_hydrolase-like_dom_sf"/>
</dbReference>
<evidence type="ECO:0000313" key="4">
    <source>
        <dbReference type="Proteomes" id="UP000034181"/>
    </source>
</evidence>
<organism evidence="3 4">
    <name type="scientific">Candidatus Woesebacteria bacterium GW2011_GWB1_38_5b</name>
    <dbReference type="NCBI Taxonomy" id="1618569"/>
    <lineage>
        <taxon>Bacteria</taxon>
        <taxon>Candidatus Woeseibacteriota</taxon>
    </lineage>
</organism>
<feature type="domain" description="Nudix hydrolase" evidence="2">
    <location>
        <begin position="71"/>
        <end position="203"/>
    </location>
</feature>
<reference evidence="3 4" key="1">
    <citation type="journal article" date="2015" name="Nature">
        <title>rRNA introns, odd ribosomes, and small enigmatic genomes across a large radiation of phyla.</title>
        <authorList>
            <person name="Brown C.T."/>
            <person name="Hug L.A."/>
            <person name="Thomas B.C."/>
            <person name="Sharon I."/>
            <person name="Castelle C.J."/>
            <person name="Singh A."/>
            <person name="Wilkins M.J."/>
            <person name="Williams K.H."/>
            <person name="Banfield J.F."/>
        </authorList>
    </citation>
    <scope>NUCLEOTIDE SEQUENCE [LARGE SCALE GENOMIC DNA]</scope>
</reference>
<dbReference type="AlphaFoldDB" id="A0A0G0K658"/>
<dbReference type="EMBL" id="LBUZ01000035">
    <property type="protein sequence ID" value="KKQ74307.1"/>
    <property type="molecule type" value="Genomic_DNA"/>
</dbReference>
<evidence type="ECO:0000259" key="2">
    <source>
        <dbReference type="PROSITE" id="PS51462"/>
    </source>
</evidence>
<sequence length="226" mass="25404">MRYVERFREGTDLFRLVNKQCVLYNIHTNMAAETPKILREEEVLDNDFFAVVKRTVTDPDGKAREQLVWDRRGKGFSAVVVRTGSGEFLLVQEPKYGHTTPEGTLQNFLTIPTGGIKKGEAAEVAARRELLEEAGYIAEELVLLRGAVVEFPDKIDGGDHNIFLADNATKVQEPEGKVILVTRKQLEELVDGKTIDEQITSLKLDIAMSMLGIVLALRYLDKNEQE</sequence>
<evidence type="ECO:0000313" key="3">
    <source>
        <dbReference type="EMBL" id="KKQ74307.1"/>
    </source>
</evidence>
<dbReference type="InterPro" id="IPR020084">
    <property type="entry name" value="NUDIX_hydrolase_CS"/>
</dbReference>
<dbReference type="InterPro" id="IPR000086">
    <property type="entry name" value="NUDIX_hydrolase_dom"/>
</dbReference>
<dbReference type="CDD" id="cd03424">
    <property type="entry name" value="NUDIX_ADPRase_Nudt5_UGPPase_Nudt14"/>
    <property type="match status" value="1"/>
</dbReference>
<dbReference type="Gene3D" id="3.90.79.10">
    <property type="entry name" value="Nucleoside Triphosphate Pyrophosphohydrolase"/>
    <property type="match status" value="1"/>
</dbReference>
<proteinExistence type="predicted"/>
<keyword evidence="1 3" id="KW-0378">Hydrolase</keyword>
<accession>A0A0G0K658</accession>
<dbReference type="GO" id="GO:0016787">
    <property type="term" value="F:hydrolase activity"/>
    <property type="evidence" value="ECO:0007669"/>
    <property type="project" value="UniProtKB-KW"/>
</dbReference>
<gene>
    <name evidence="3" type="ORF">US96_C0035G0011</name>
</gene>